<dbReference type="EMBL" id="CACRZD030000013">
    <property type="protein sequence ID" value="CAA6669486.1"/>
    <property type="molecule type" value="Genomic_DNA"/>
</dbReference>
<dbReference type="GO" id="GO:0008270">
    <property type="term" value="F:zinc ion binding"/>
    <property type="evidence" value="ECO:0007669"/>
    <property type="project" value="UniProtKB-UniRule"/>
</dbReference>
<evidence type="ECO:0000256" key="2">
    <source>
        <dbReference type="ARBA" id="ARBA00022723"/>
    </source>
</evidence>
<comment type="function">
    <text evidence="6">Putative transcription activator involved in regulating light control of development.</text>
</comment>
<evidence type="ECO:0000313" key="10">
    <source>
        <dbReference type="Proteomes" id="UP001189122"/>
    </source>
</evidence>
<dbReference type="PANTHER" id="PTHR31669">
    <property type="entry name" value="PROTEIN FAR1-RELATED SEQUENCE 10-RELATED"/>
    <property type="match status" value="1"/>
</dbReference>
<evidence type="ECO:0000256" key="4">
    <source>
        <dbReference type="ARBA" id="ARBA00022833"/>
    </source>
</evidence>
<evidence type="ECO:0000256" key="5">
    <source>
        <dbReference type="PROSITE-ProRule" id="PRU00325"/>
    </source>
</evidence>
<dbReference type="InterPro" id="IPR004330">
    <property type="entry name" value="FAR1_DNA_bnd_dom"/>
</dbReference>
<sequence length="715" mass="81392">MRRFVCSKEGFHTKKDSADDGKKRRKRATIREGCQAMIEVIQKYYGRWVVTKFVKEHNHAVLPPSRVRYVAPEEYADLEPFIGMEFPTHEDAQTFYYAYASRVGFDVRIRLSRRSTRDESFVMRRFVCTKEGFTPYEENFDDGGGGGGKRRRNRTPTREGCKAMFEVIKKDYERWIVSKLVLEHTHELAVAPSRVHYIQSQSEVVVLAKSGGGGTPRETASALNSLAPQIGEPGRGGLDHHHHHHHHPTGGEQDARNDTREAAGQSSFVIGVEETQSLLDYFKRLQDENPAFFYAFQVDKNDCLTSVFWADAKARMSYYCFGDAVTFDSSFLGNKSMLPFVTFTGVNHHLQSVIFGGALLTCDSEASFVWVFENWLLAMCSRPPVSLVTDHSEVIGAAAAKVFPSTRHRINKWSILSRTRENLSNIYSKHATFQAEFESCVLASETVEAFESDWNSILDRYGLRENLWLQSVYGFRHQWVSVYTKDAFSAEISATRRPESLSRFYEKYFNTKTSLLVFVSLFEQAVSCWYENEALEDFANMYTKPVLKTPSLLLKQAAEFYTRTIFDVFQDEFIESLGYHVDRVEDGEVCKYSVAKDEDARTTCVVTYASSEKKASCSCCKFEVSGILCRHILRVLPIVGVCALSEEYILKRWTKNAKNGFVLDECVRYNDICRDATKYAKEGSSSMEVYKVAKEALQMAFGEVVAAKKSIGCTM</sequence>
<keyword evidence="6" id="KW-0539">Nucleus</keyword>
<reference evidence="9 10" key="1">
    <citation type="submission" date="2019-12" db="EMBL/GenBank/DDBJ databases">
        <authorList>
            <person name="Scholz U."/>
            <person name="Mascher M."/>
            <person name="Fiebig A."/>
        </authorList>
    </citation>
    <scope>NUCLEOTIDE SEQUENCE</scope>
</reference>
<dbReference type="InterPro" id="IPR006564">
    <property type="entry name" value="Znf_PMZ"/>
</dbReference>
<dbReference type="Pfam" id="PF03101">
    <property type="entry name" value="FAR1"/>
    <property type="match status" value="2"/>
</dbReference>
<dbReference type="EMBL" id="LR743600">
    <property type="protein sequence ID" value="CAA2630243.1"/>
    <property type="molecule type" value="Genomic_DNA"/>
</dbReference>
<evidence type="ECO:0000256" key="1">
    <source>
        <dbReference type="ARBA" id="ARBA00005889"/>
    </source>
</evidence>
<feature type="domain" description="SWIM-type" evidence="8">
    <location>
        <begin position="602"/>
        <end position="640"/>
    </location>
</feature>
<keyword evidence="10" id="KW-1185">Reference proteome</keyword>
<evidence type="ECO:0000313" key="9">
    <source>
        <dbReference type="EMBL" id="CAA2630243.1"/>
    </source>
</evidence>
<dbReference type="AlphaFoldDB" id="A0A7I8JH68"/>
<dbReference type="InterPro" id="IPR031052">
    <property type="entry name" value="FHY3/FAR1"/>
</dbReference>
<keyword evidence="3 5" id="KW-0863">Zinc-finger</keyword>
<dbReference type="GO" id="GO:0006355">
    <property type="term" value="P:regulation of DNA-templated transcription"/>
    <property type="evidence" value="ECO:0007669"/>
    <property type="project" value="UniProtKB-UniRule"/>
</dbReference>
<comment type="similarity">
    <text evidence="1 6">Belongs to the FHY3/FAR1 family.</text>
</comment>
<evidence type="ECO:0000256" key="3">
    <source>
        <dbReference type="ARBA" id="ARBA00022771"/>
    </source>
</evidence>
<keyword evidence="2 6" id="KW-0479">Metal-binding</keyword>
<dbReference type="SMART" id="SM00575">
    <property type="entry name" value="ZnF_PMZ"/>
    <property type="match status" value="1"/>
</dbReference>
<dbReference type="InterPro" id="IPR018289">
    <property type="entry name" value="MULE_transposase_dom"/>
</dbReference>
<proteinExistence type="inferred from homology"/>
<name>A0A7I8JH68_SPIIN</name>
<dbReference type="InterPro" id="IPR007527">
    <property type="entry name" value="Znf_SWIM"/>
</dbReference>
<organism evidence="9">
    <name type="scientific">Spirodela intermedia</name>
    <name type="common">Intermediate duckweed</name>
    <dbReference type="NCBI Taxonomy" id="51605"/>
    <lineage>
        <taxon>Eukaryota</taxon>
        <taxon>Viridiplantae</taxon>
        <taxon>Streptophyta</taxon>
        <taxon>Embryophyta</taxon>
        <taxon>Tracheophyta</taxon>
        <taxon>Spermatophyta</taxon>
        <taxon>Magnoliopsida</taxon>
        <taxon>Liliopsida</taxon>
        <taxon>Araceae</taxon>
        <taxon>Lemnoideae</taxon>
        <taxon>Spirodela</taxon>
    </lineage>
</organism>
<keyword evidence="4 6" id="KW-0862">Zinc</keyword>
<dbReference type="PANTHER" id="PTHR31669:SF293">
    <property type="entry name" value="PROTEIN FAR1-RELATED SEQUENCE"/>
    <property type="match status" value="1"/>
</dbReference>
<feature type="region of interest" description="Disordered" evidence="7">
    <location>
        <begin position="227"/>
        <end position="263"/>
    </location>
</feature>
<gene>
    <name evidence="9" type="ORF">SI7747_13015889</name>
</gene>
<evidence type="ECO:0000256" key="6">
    <source>
        <dbReference type="RuleBase" id="RU367018"/>
    </source>
</evidence>
<dbReference type="Pfam" id="PF10551">
    <property type="entry name" value="MULE"/>
    <property type="match status" value="1"/>
</dbReference>
<accession>A0A7I8JH68</accession>
<dbReference type="GO" id="GO:0005634">
    <property type="term" value="C:nucleus"/>
    <property type="evidence" value="ECO:0007669"/>
    <property type="project" value="UniProtKB-SubCell"/>
</dbReference>
<evidence type="ECO:0000259" key="8">
    <source>
        <dbReference type="PROSITE" id="PS50966"/>
    </source>
</evidence>
<dbReference type="Proteomes" id="UP001189122">
    <property type="component" value="Unassembled WGS sequence"/>
</dbReference>
<evidence type="ECO:0000256" key="7">
    <source>
        <dbReference type="SAM" id="MobiDB-lite"/>
    </source>
</evidence>
<dbReference type="PROSITE" id="PS50966">
    <property type="entry name" value="ZF_SWIM"/>
    <property type="match status" value="1"/>
</dbReference>
<protein>
    <recommendedName>
        <fullName evidence="6">Protein FAR1-RELATED SEQUENCE</fullName>
    </recommendedName>
</protein>
<feature type="region of interest" description="Disordered" evidence="7">
    <location>
        <begin position="138"/>
        <end position="157"/>
    </location>
</feature>
<comment type="subcellular location">
    <subcellularLocation>
        <location evidence="6">Nucleus</location>
    </subcellularLocation>
</comment>
<dbReference type="Pfam" id="PF04434">
    <property type="entry name" value="SWIM"/>
    <property type="match status" value="1"/>
</dbReference>